<comment type="similarity">
    <text evidence="7">Belongs to the binding-protein-dependent transport system permease family.</text>
</comment>
<sequence>MNTISTKLKKFAYPMILPILFLIVWTLLSTTIDNKVIFPKLSSVLYNFSHATENFIGLGSIPKNVAISIIRVLIGYLIGVIIAVPLGIFMGYISAVNSIFESFINVFRPIPPLAWVPLVLGWFGVSSLATVFGLTQGDAYVYLNNFKISMIFIIALGTFFPVITNVSFGVRNIRTTLIDSARVLGASEHDIFFKILIPGAAPTIVNGLRTGLGIAWACLVSAEMLPGSLSGVGYLITHAYELARTDLVVTGMICIGIVGACLDYTFKFAERKYLSWGSKIK</sequence>
<dbReference type="PANTHER" id="PTHR30151">
    <property type="entry name" value="ALKANE SULFONATE ABC TRANSPORTER-RELATED, MEMBRANE SUBUNIT"/>
    <property type="match status" value="1"/>
</dbReference>
<keyword evidence="4 7" id="KW-0812">Transmembrane</keyword>
<dbReference type="CDD" id="cd06261">
    <property type="entry name" value="TM_PBP2"/>
    <property type="match status" value="1"/>
</dbReference>
<dbReference type="PANTHER" id="PTHR30151:SF0">
    <property type="entry name" value="ABC TRANSPORTER PERMEASE PROTEIN MJ0413-RELATED"/>
    <property type="match status" value="1"/>
</dbReference>
<evidence type="ECO:0000259" key="8">
    <source>
        <dbReference type="PROSITE" id="PS50928"/>
    </source>
</evidence>
<evidence type="ECO:0000256" key="7">
    <source>
        <dbReference type="RuleBase" id="RU363032"/>
    </source>
</evidence>
<feature type="transmembrane region" description="Helical" evidence="7">
    <location>
        <begin position="247"/>
        <end position="266"/>
    </location>
</feature>
<feature type="transmembrane region" description="Helical" evidence="7">
    <location>
        <begin position="113"/>
        <end position="134"/>
    </location>
</feature>
<evidence type="ECO:0000256" key="4">
    <source>
        <dbReference type="ARBA" id="ARBA00022692"/>
    </source>
</evidence>
<feature type="transmembrane region" description="Helical" evidence="7">
    <location>
        <begin position="12"/>
        <end position="32"/>
    </location>
</feature>
<organism evidence="9 10">
    <name type="scientific">Andreesenia angusta</name>
    <dbReference type="NCBI Taxonomy" id="39480"/>
    <lineage>
        <taxon>Bacteria</taxon>
        <taxon>Bacillati</taxon>
        <taxon>Bacillota</taxon>
        <taxon>Tissierellia</taxon>
        <taxon>Tissierellales</taxon>
        <taxon>Gottschalkiaceae</taxon>
        <taxon>Andreesenia</taxon>
    </lineage>
</organism>
<accession>A0A1S1V7F0</accession>
<evidence type="ECO:0000256" key="1">
    <source>
        <dbReference type="ARBA" id="ARBA00004651"/>
    </source>
</evidence>
<feature type="domain" description="ABC transmembrane type-1" evidence="8">
    <location>
        <begin position="65"/>
        <end position="266"/>
    </location>
</feature>
<feature type="transmembrane region" description="Helical" evidence="7">
    <location>
        <begin position="69"/>
        <end position="93"/>
    </location>
</feature>
<evidence type="ECO:0000256" key="6">
    <source>
        <dbReference type="ARBA" id="ARBA00023136"/>
    </source>
</evidence>
<protein>
    <submittedName>
        <fullName evidence="9">Putative aliphatic sulfonates transport permease protein SsuC</fullName>
    </submittedName>
</protein>
<comment type="caution">
    <text evidence="9">The sequence shown here is derived from an EMBL/GenBank/DDBJ whole genome shotgun (WGS) entry which is preliminary data.</text>
</comment>
<dbReference type="GO" id="GO:0005886">
    <property type="term" value="C:plasma membrane"/>
    <property type="evidence" value="ECO:0007669"/>
    <property type="project" value="UniProtKB-SubCell"/>
</dbReference>
<dbReference type="GO" id="GO:0055085">
    <property type="term" value="P:transmembrane transport"/>
    <property type="evidence" value="ECO:0007669"/>
    <property type="project" value="InterPro"/>
</dbReference>
<reference evidence="9 10" key="1">
    <citation type="submission" date="2016-09" db="EMBL/GenBank/DDBJ databases">
        <title>Genome sequence of Eubacterium angustum.</title>
        <authorList>
            <person name="Poehlein A."/>
            <person name="Daniel R."/>
        </authorList>
    </citation>
    <scope>NUCLEOTIDE SEQUENCE [LARGE SCALE GENOMIC DNA]</scope>
    <source>
        <strain evidence="9 10">DSM 1989</strain>
    </source>
</reference>
<dbReference type="InterPro" id="IPR000515">
    <property type="entry name" value="MetI-like"/>
</dbReference>
<evidence type="ECO:0000313" key="10">
    <source>
        <dbReference type="Proteomes" id="UP000180254"/>
    </source>
</evidence>
<evidence type="ECO:0000256" key="2">
    <source>
        <dbReference type="ARBA" id="ARBA00022448"/>
    </source>
</evidence>
<keyword evidence="3" id="KW-1003">Cell membrane</keyword>
<evidence type="ECO:0000256" key="5">
    <source>
        <dbReference type="ARBA" id="ARBA00022989"/>
    </source>
</evidence>
<proteinExistence type="inferred from homology"/>
<keyword evidence="6 7" id="KW-0472">Membrane</keyword>
<feature type="transmembrane region" description="Helical" evidence="7">
    <location>
        <begin position="214"/>
        <end position="235"/>
    </location>
</feature>
<keyword evidence="5 7" id="KW-1133">Transmembrane helix</keyword>
<dbReference type="InterPro" id="IPR035906">
    <property type="entry name" value="MetI-like_sf"/>
</dbReference>
<gene>
    <name evidence="9" type="primary">ssuC_3</name>
    <name evidence="9" type="ORF">EUAN_13900</name>
</gene>
<dbReference type="OrthoDB" id="9804353at2"/>
<dbReference type="Gene3D" id="1.10.3720.10">
    <property type="entry name" value="MetI-like"/>
    <property type="match status" value="1"/>
</dbReference>
<evidence type="ECO:0000256" key="3">
    <source>
        <dbReference type="ARBA" id="ARBA00022475"/>
    </source>
</evidence>
<name>A0A1S1V7F0_9FIRM</name>
<dbReference type="EMBL" id="MKIE01000004">
    <property type="protein sequence ID" value="OHW62320.1"/>
    <property type="molecule type" value="Genomic_DNA"/>
</dbReference>
<evidence type="ECO:0000313" key="9">
    <source>
        <dbReference type="EMBL" id="OHW62320.1"/>
    </source>
</evidence>
<dbReference type="Pfam" id="PF00528">
    <property type="entry name" value="BPD_transp_1"/>
    <property type="match status" value="1"/>
</dbReference>
<dbReference type="AlphaFoldDB" id="A0A1S1V7F0"/>
<dbReference type="RefSeq" id="WP_071063021.1">
    <property type="nucleotide sequence ID" value="NZ_MKIE01000004.1"/>
</dbReference>
<dbReference type="Proteomes" id="UP000180254">
    <property type="component" value="Unassembled WGS sequence"/>
</dbReference>
<dbReference type="SUPFAM" id="SSF161098">
    <property type="entry name" value="MetI-like"/>
    <property type="match status" value="1"/>
</dbReference>
<dbReference type="STRING" id="39480.EUAN_13900"/>
<keyword evidence="10" id="KW-1185">Reference proteome</keyword>
<keyword evidence="2 7" id="KW-0813">Transport</keyword>
<feature type="transmembrane region" description="Helical" evidence="7">
    <location>
        <begin position="146"/>
        <end position="170"/>
    </location>
</feature>
<dbReference type="PROSITE" id="PS50928">
    <property type="entry name" value="ABC_TM1"/>
    <property type="match status" value="1"/>
</dbReference>
<comment type="subcellular location">
    <subcellularLocation>
        <location evidence="1 7">Cell membrane</location>
        <topology evidence="1 7">Multi-pass membrane protein</topology>
    </subcellularLocation>
</comment>
<feature type="transmembrane region" description="Helical" evidence="7">
    <location>
        <begin position="191"/>
        <end position="208"/>
    </location>
</feature>